<keyword evidence="6" id="KW-0472">Membrane</keyword>
<evidence type="ECO:0000256" key="2">
    <source>
        <dbReference type="ARBA" id="ARBA00022729"/>
    </source>
</evidence>
<dbReference type="GO" id="GO:0003756">
    <property type="term" value="F:protein disulfide isomerase activity"/>
    <property type="evidence" value="ECO:0007669"/>
    <property type="project" value="TreeGrafter"/>
</dbReference>
<dbReference type="GO" id="GO:0034976">
    <property type="term" value="P:response to endoplasmic reticulum stress"/>
    <property type="evidence" value="ECO:0007669"/>
    <property type="project" value="TreeGrafter"/>
</dbReference>
<keyword evidence="3" id="KW-1015">Disulfide bond</keyword>
<evidence type="ECO:0000256" key="1">
    <source>
        <dbReference type="ARBA" id="ARBA00006347"/>
    </source>
</evidence>
<dbReference type="Pfam" id="PF00085">
    <property type="entry name" value="Thioredoxin"/>
    <property type="match status" value="1"/>
</dbReference>
<dbReference type="PROSITE" id="PS51352">
    <property type="entry name" value="THIOREDOXIN_2"/>
    <property type="match status" value="1"/>
</dbReference>
<feature type="signal peptide" evidence="7">
    <location>
        <begin position="1"/>
        <end position="25"/>
    </location>
</feature>
<dbReference type="PRINTS" id="PR00421">
    <property type="entry name" value="THIOREDOXIN"/>
</dbReference>
<comment type="caution">
    <text evidence="9">The sequence shown here is derived from an EMBL/GenBank/DDBJ whole genome shotgun (WGS) entry which is preliminary data.</text>
</comment>
<feature type="domain" description="Thioredoxin" evidence="8">
    <location>
        <begin position="22"/>
        <end position="146"/>
    </location>
</feature>
<dbReference type="EMBL" id="JRKL02000238">
    <property type="protein sequence ID" value="KAF3973493.1"/>
    <property type="molecule type" value="Genomic_DNA"/>
</dbReference>
<evidence type="ECO:0000256" key="6">
    <source>
        <dbReference type="SAM" id="Phobius"/>
    </source>
</evidence>
<dbReference type="Pfam" id="PF13848">
    <property type="entry name" value="Thioredoxin_6"/>
    <property type="match status" value="1"/>
</dbReference>
<evidence type="ECO:0000313" key="9">
    <source>
        <dbReference type="EMBL" id="KAF3973493.1"/>
    </source>
</evidence>
<evidence type="ECO:0000256" key="5">
    <source>
        <dbReference type="SAM" id="MobiDB-lite"/>
    </source>
</evidence>
<evidence type="ECO:0000256" key="7">
    <source>
        <dbReference type="SAM" id="SignalP"/>
    </source>
</evidence>
<gene>
    <name evidence="9" type="ORF">CMV_003090</name>
</gene>
<dbReference type="Gene3D" id="3.40.30.10">
    <property type="entry name" value="Glutaredoxin"/>
    <property type="match status" value="2"/>
</dbReference>
<feature type="compositionally biased region" description="Basic and acidic residues" evidence="5">
    <location>
        <begin position="412"/>
        <end position="421"/>
    </location>
</feature>
<dbReference type="PANTHER" id="PTHR18929:SF218">
    <property type="entry name" value="PROTEIN DISULFIDE-ISOMERASE 5-2"/>
    <property type="match status" value="1"/>
</dbReference>
<reference evidence="9" key="1">
    <citation type="submission" date="2020-03" db="EMBL/GenBank/DDBJ databases">
        <title>Castanea mollissima Vanexum genome sequencing.</title>
        <authorList>
            <person name="Staton M."/>
        </authorList>
    </citation>
    <scope>NUCLEOTIDE SEQUENCE</scope>
    <source>
        <tissue evidence="9">Leaf</tissue>
    </source>
</reference>
<dbReference type="PROSITE" id="PS00194">
    <property type="entry name" value="THIOREDOXIN_1"/>
    <property type="match status" value="1"/>
</dbReference>
<dbReference type="Proteomes" id="UP000737018">
    <property type="component" value="Unassembled WGS sequence"/>
</dbReference>
<feature type="chain" id="PRO_5035281591" description="Thioredoxin domain-containing protein" evidence="7">
    <location>
        <begin position="26"/>
        <end position="443"/>
    </location>
</feature>
<dbReference type="GO" id="GO:0005783">
    <property type="term" value="C:endoplasmic reticulum"/>
    <property type="evidence" value="ECO:0007669"/>
    <property type="project" value="TreeGrafter"/>
</dbReference>
<evidence type="ECO:0000256" key="4">
    <source>
        <dbReference type="ARBA" id="ARBA00023284"/>
    </source>
</evidence>
<feature type="transmembrane region" description="Helical" evidence="6">
    <location>
        <begin position="376"/>
        <end position="402"/>
    </location>
</feature>
<organism evidence="9 10">
    <name type="scientific">Castanea mollissima</name>
    <name type="common">Chinese chestnut</name>
    <dbReference type="NCBI Taxonomy" id="60419"/>
    <lineage>
        <taxon>Eukaryota</taxon>
        <taxon>Viridiplantae</taxon>
        <taxon>Streptophyta</taxon>
        <taxon>Embryophyta</taxon>
        <taxon>Tracheophyta</taxon>
        <taxon>Spermatophyta</taxon>
        <taxon>Magnoliopsida</taxon>
        <taxon>eudicotyledons</taxon>
        <taxon>Gunneridae</taxon>
        <taxon>Pentapetalae</taxon>
        <taxon>rosids</taxon>
        <taxon>fabids</taxon>
        <taxon>Fagales</taxon>
        <taxon>Fagaceae</taxon>
        <taxon>Castanea</taxon>
    </lineage>
</organism>
<dbReference type="AlphaFoldDB" id="A0A8J4S0T4"/>
<evidence type="ECO:0000256" key="3">
    <source>
        <dbReference type="ARBA" id="ARBA00023157"/>
    </source>
</evidence>
<proteinExistence type="inferred from homology"/>
<evidence type="ECO:0000313" key="10">
    <source>
        <dbReference type="Proteomes" id="UP000737018"/>
    </source>
</evidence>
<dbReference type="CDD" id="cd02961">
    <property type="entry name" value="PDI_a_family"/>
    <property type="match status" value="1"/>
</dbReference>
<keyword evidence="6" id="KW-0812">Transmembrane</keyword>
<accession>A0A8J4S0T4</accession>
<name>A0A8J4S0T4_9ROSI</name>
<keyword evidence="4" id="KW-0676">Redox-active center</keyword>
<keyword evidence="6" id="KW-1133">Transmembrane helix</keyword>
<dbReference type="FunFam" id="3.40.30.10:FF:000107">
    <property type="entry name" value="Protein disulfide-isomerase 5-2"/>
    <property type="match status" value="1"/>
</dbReference>
<feature type="compositionally biased region" description="Basic and acidic residues" evidence="5">
    <location>
        <begin position="430"/>
        <end position="443"/>
    </location>
</feature>
<evidence type="ECO:0000259" key="8">
    <source>
        <dbReference type="PROSITE" id="PS51352"/>
    </source>
</evidence>
<feature type="region of interest" description="Disordered" evidence="5">
    <location>
        <begin position="412"/>
        <end position="443"/>
    </location>
</feature>
<dbReference type="InterPro" id="IPR036249">
    <property type="entry name" value="Thioredoxin-like_sf"/>
</dbReference>
<dbReference type="InterPro" id="IPR017937">
    <property type="entry name" value="Thioredoxin_CS"/>
</dbReference>
<keyword evidence="10" id="KW-1185">Reference proteome</keyword>
<dbReference type="PANTHER" id="PTHR18929">
    <property type="entry name" value="PROTEIN DISULFIDE ISOMERASE"/>
    <property type="match status" value="1"/>
</dbReference>
<dbReference type="OrthoDB" id="74910at2759"/>
<protein>
    <recommendedName>
        <fullName evidence="8">Thioredoxin domain-containing protein</fullName>
    </recommendedName>
</protein>
<dbReference type="SUPFAM" id="SSF52833">
    <property type="entry name" value="Thioredoxin-like"/>
    <property type="match status" value="3"/>
</dbReference>
<comment type="similarity">
    <text evidence="1">Belongs to the protein disulfide isomerase family.</text>
</comment>
<keyword evidence="2 7" id="KW-0732">Signal</keyword>
<dbReference type="InterPro" id="IPR013766">
    <property type="entry name" value="Thioredoxin_domain"/>
</dbReference>
<sequence>MTKRVFLSITVILCCLLNIPISSSSSSSGNGEQTFSVNGKVLELDESNFDSAISTFDFVLVDFYAPWCGHCKRLSPQLDEAAPILASLKVPIVIAKLNADKYTRLAHKYEIDGFPSLKIFMHGDPVDYYGPRKPDLLVRYLKKFVAPDVAVLNSDSGVAEFIEAAGISFPIYIGFGLDESVISKLAIKYKKKAWFSVVKDFSEDIMVLYDFDKVPALVSLHPSYNEKSIFYGPFEEEFLEDFIKQNMFPPVIPINHETLKALKDDDRKIVLTIVEDDTEEKSKKTFKLLKAAASANRDLIFGYVGVKQWDDFADTFGANKKTKLPKMVIWDGDVEYFSVIGFESIDEEDQATQISQFLEGYKEGRTIKKSIGGPSFIGFINSLIGMRTVFMLVFVVAVIILIQTINKGDNEPLRVGTRDEADTASSAVPETEKKEYRSGDKED</sequence>
<dbReference type="GO" id="GO:0006457">
    <property type="term" value="P:protein folding"/>
    <property type="evidence" value="ECO:0007669"/>
    <property type="project" value="TreeGrafter"/>
</dbReference>